<dbReference type="AlphaFoldDB" id="A0A1A9ZL47"/>
<protein>
    <recommendedName>
        <fullName evidence="2">Malate dehydrogenase, mitochondrial</fullName>
        <ecNumber evidence="1">1.1.1.37</ecNumber>
    </recommendedName>
</protein>
<organism evidence="9 10">
    <name type="scientific">Glossina pallidipes</name>
    <name type="common">Tsetse fly</name>
    <dbReference type="NCBI Taxonomy" id="7398"/>
    <lineage>
        <taxon>Eukaryota</taxon>
        <taxon>Metazoa</taxon>
        <taxon>Ecdysozoa</taxon>
        <taxon>Arthropoda</taxon>
        <taxon>Hexapoda</taxon>
        <taxon>Insecta</taxon>
        <taxon>Pterygota</taxon>
        <taxon>Neoptera</taxon>
        <taxon>Endopterygota</taxon>
        <taxon>Diptera</taxon>
        <taxon>Brachycera</taxon>
        <taxon>Muscomorpha</taxon>
        <taxon>Hippoboscoidea</taxon>
        <taxon>Glossinidae</taxon>
        <taxon>Glossina</taxon>
    </lineage>
</organism>
<dbReference type="VEuPathDB" id="VectorBase:GPAI018062"/>
<dbReference type="SUPFAM" id="SSF56327">
    <property type="entry name" value="LDH C-terminal domain-like"/>
    <property type="match status" value="1"/>
</dbReference>
<keyword evidence="10" id="KW-1185">Reference proteome</keyword>
<proteinExistence type="predicted"/>
<dbReference type="GO" id="GO:0030060">
    <property type="term" value="F:L-malate dehydrogenase (NAD+) activity"/>
    <property type="evidence" value="ECO:0007669"/>
    <property type="project" value="UniProtKB-EC"/>
</dbReference>
<dbReference type="Pfam" id="PF02866">
    <property type="entry name" value="Ldh_1_C"/>
    <property type="match status" value="1"/>
</dbReference>
<evidence type="ECO:0000259" key="8">
    <source>
        <dbReference type="Pfam" id="PF02866"/>
    </source>
</evidence>
<dbReference type="Proteomes" id="UP000092445">
    <property type="component" value="Unassembled WGS sequence"/>
</dbReference>
<reference evidence="9" key="2">
    <citation type="submission" date="2020-05" db="UniProtKB">
        <authorList>
            <consortium name="EnsemblMetazoa"/>
        </authorList>
    </citation>
    <scope>IDENTIFICATION</scope>
    <source>
        <strain evidence="9">IAEA</strain>
    </source>
</reference>
<dbReference type="InterPro" id="IPR015955">
    <property type="entry name" value="Lactate_DH/Glyco_Ohase_4_C"/>
</dbReference>
<dbReference type="InterPro" id="IPR001236">
    <property type="entry name" value="Lactate/malate_DH_N"/>
</dbReference>
<dbReference type="GO" id="GO:0005737">
    <property type="term" value="C:cytoplasm"/>
    <property type="evidence" value="ECO:0007669"/>
    <property type="project" value="TreeGrafter"/>
</dbReference>
<evidence type="ECO:0000256" key="1">
    <source>
        <dbReference type="ARBA" id="ARBA00012995"/>
    </source>
</evidence>
<evidence type="ECO:0000259" key="7">
    <source>
        <dbReference type="Pfam" id="PF00056"/>
    </source>
</evidence>
<dbReference type="InterPro" id="IPR036291">
    <property type="entry name" value="NAD(P)-bd_dom_sf"/>
</dbReference>
<sequence>MKSVLKFLKPISLAHFAKRYRHTARLPCKVCVVGANGVIGRHLALYMKMNSAVLNLTLYDTEEIEGLREDISHIDYNPWVFAHSGEKELHQAVDCSQLVIVVCGCRKQDEVDDNKLFETNAPIVMKIMDAIMESNAKQPFVHIITEPVNTLVPLAALTMQKYDHYDERKLSGSTSIDLMRARLMYAEFLHVDPYKVKLPVIGGRSEKTIIPLLSVREPSENMSKEERDKFLKRLRMADMDVMNAKCGEASAQFSVAVAASRFCYSVVEAICRKSVKDVAFIPCKTIREDVDYFSTRFVLEEDGVKEIDKLPDIDGEEEALLEIAIKEIEASCKMAKDYYENHGKKEVKKDDCQQEKDGKKAAKEEKKPEKEGKKEEKKLEKEEKKEQKKSEVKKDDCQPKAEDAINSNSLSEREINANGDIYHILSSFVRLLIFEFPKSQNHYELSGEVPSAANIVDASTIPLVLVRSIL</sequence>
<dbReference type="Gene3D" id="3.90.110.10">
    <property type="entry name" value="Lactate dehydrogenase/glycoside hydrolase, family 4, C-terminal"/>
    <property type="match status" value="1"/>
</dbReference>
<dbReference type="STRING" id="7398.A0A1A9ZL47"/>
<reference evidence="10" key="1">
    <citation type="submission" date="2014-03" db="EMBL/GenBank/DDBJ databases">
        <authorList>
            <person name="Aksoy S."/>
            <person name="Warren W."/>
            <person name="Wilson R.K."/>
        </authorList>
    </citation>
    <scope>NUCLEOTIDE SEQUENCE [LARGE SCALE GENOMIC DNA]</scope>
    <source>
        <strain evidence="10">IAEA</strain>
    </source>
</reference>
<dbReference type="Pfam" id="PF00056">
    <property type="entry name" value="Ldh_1_N"/>
    <property type="match status" value="1"/>
</dbReference>
<dbReference type="PANTHER" id="PTHR11540">
    <property type="entry name" value="MALATE AND LACTATE DEHYDROGENASE"/>
    <property type="match status" value="1"/>
</dbReference>
<evidence type="ECO:0000256" key="2">
    <source>
        <dbReference type="ARBA" id="ARBA00016075"/>
    </source>
</evidence>
<evidence type="ECO:0000256" key="4">
    <source>
        <dbReference type="ARBA" id="ARBA00023002"/>
    </source>
</evidence>
<feature type="domain" description="Lactate/malate dehydrogenase N-terminal" evidence="7">
    <location>
        <begin position="28"/>
        <end position="170"/>
    </location>
</feature>
<feature type="compositionally biased region" description="Basic and acidic residues" evidence="6">
    <location>
        <begin position="346"/>
        <end position="403"/>
    </location>
</feature>
<feature type="region of interest" description="Disordered" evidence="6">
    <location>
        <begin position="346"/>
        <end position="405"/>
    </location>
</feature>
<dbReference type="EC" id="1.1.1.37" evidence="1"/>
<keyword evidence="4" id="KW-0560">Oxidoreductase</keyword>
<name>A0A1A9ZL47_GLOPL</name>
<dbReference type="PANTHER" id="PTHR11540:SF16">
    <property type="entry name" value="MALATE DEHYDROGENASE, MITOCHONDRIAL"/>
    <property type="match status" value="1"/>
</dbReference>
<evidence type="ECO:0000256" key="3">
    <source>
        <dbReference type="ARBA" id="ARBA00022532"/>
    </source>
</evidence>
<evidence type="ECO:0000256" key="5">
    <source>
        <dbReference type="ARBA" id="ARBA00023027"/>
    </source>
</evidence>
<keyword evidence="3" id="KW-0816">Tricarboxylic acid cycle</keyword>
<dbReference type="Gene3D" id="3.40.50.720">
    <property type="entry name" value="NAD(P)-binding Rossmann-like Domain"/>
    <property type="match status" value="1"/>
</dbReference>
<keyword evidence="5" id="KW-0520">NAD</keyword>
<evidence type="ECO:0000256" key="6">
    <source>
        <dbReference type="SAM" id="MobiDB-lite"/>
    </source>
</evidence>
<feature type="domain" description="Lactate/malate dehydrogenase C-terminal" evidence="8">
    <location>
        <begin position="174"/>
        <end position="335"/>
    </location>
</feature>
<dbReference type="GO" id="GO:0006099">
    <property type="term" value="P:tricarboxylic acid cycle"/>
    <property type="evidence" value="ECO:0007669"/>
    <property type="project" value="UniProtKB-KW"/>
</dbReference>
<dbReference type="InterPro" id="IPR022383">
    <property type="entry name" value="Lactate/malate_DH_C"/>
</dbReference>
<evidence type="ECO:0000313" key="9">
    <source>
        <dbReference type="EnsemblMetazoa" id="GPAI018062-PA"/>
    </source>
</evidence>
<accession>A0A1A9ZL47</accession>
<dbReference type="SUPFAM" id="SSF51735">
    <property type="entry name" value="NAD(P)-binding Rossmann-fold domains"/>
    <property type="match status" value="1"/>
</dbReference>
<evidence type="ECO:0000313" key="10">
    <source>
        <dbReference type="Proteomes" id="UP000092445"/>
    </source>
</evidence>
<dbReference type="EnsemblMetazoa" id="GPAI018062-RA">
    <property type="protein sequence ID" value="GPAI018062-PA"/>
    <property type="gene ID" value="GPAI018062"/>
</dbReference>